<dbReference type="EMBL" id="JAGKSB010000011">
    <property type="protein sequence ID" value="MBP3943880.1"/>
    <property type="molecule type" value="Genomic_DNA"/>
</dbReference>
<feature type="transmembrane region" description="Helical" evidence="1">
    <location>
        <begin position="6"/>
        <end position="23"/>
    </location>
</feature>
<gene>
    <name evidence="2" type="ORF">J5U18_09925</name>
</gene>
<feature type="transmembrane region" description="Helical" evidence="1">
    <location>
        <begin position="35"/>
        <end position="59"/>
    </location>
</feature>
<keyword evidence="1" id="KW-0812">Transmembrane</keyword>
<dbReference type="RefSeq" id="WP_353547380.1">
    <property type="nucleotide sequence ID" value="NZ_JAGKSB010000011.1"/>
</dbReference>
<feature type="transmembrane region" description="Helical" evidence="1">
    <location>
        <begin position="71"/>
        <end position="93"/>
    </location>
</feature>
<comment type="caution">
    <text evidence="2">The sequence shown here is derived from an EMBL/GenBank/DDBJ whole genome shotgun (WGS) entry which is preliminary data.</text>
</comment>
<keyword evidence="1" id="KW-0472">Membrane</keyword>
<organism evidence="2 3">
    <name type="scientific">Rhinopithecimicrobium faecis</name>
    <dbReference type="NCBI Taxonomy" id="2820698"/>
    <lineage>
        <taxon>Bacteria</taxon>
        <taxon>Pseudomonadati</taxon>
        <taxon>Bacteroidota</taxon>
        <taxon>Sphingobacteriia</taxon>
        <taxon>Sphingobacteriales</taxon>
        <taxon>Sphingobacteriaceae</taxon>
        <taxon>Rhinopithecimicrobium</taxon>
    </lineage>
</organism>
<dbReference type="Proteomes" id="UP000679691">
    <property type="component" value="Unassembled WGS sequence"/>
</dbReference>
<proteinExistence type="predicted"/>
<evidence type="ECO:0000256" key="1">
    <source>
        <dbReference type="SAM" id="Phobius"/>
    </source>
</evidence>
<evidence type="ECO:0000313" key="2">
    <source>
        <dbReference type="EMBL" id="MBP3943880.1"/>
    </source>
</evidence>
<protein>
    <submittedName>
        <fullName evidence="2">Rod shape-determining protein MreD</fullName>
    </submittedName>
</protein>
<sequence>MGSILFFNILRFVALFILQVFLFKNIGYYNLATPFPYILIILLLPIGIPNIVLYTLAFLTGLCVDSFYDTLGIHAAACVSMAFFRIFFFKITLEVDMVESYLTPLLGEMNFKWFLSYVFFSALVHHTVLYFLETFNFHQLPYTLMSIGLSCIFTLVISLIFSFLFYKKKKNRS</sequence>
<name>A0A8T4H9V3_9SPHI</name>
<accession>A0A8T4H9V3</accession>
<feature type="transmembrane region" description="Helical" evidence="1">
    <location>
        <begin position="144"/>
        <end position="166"/>
    </location>
</feature>
<evidence type="ECO:0000313" key="3">
    <source>
        <dbReference type="Proteomes" id="UP000679691"/>
    </source>
</evidence>
<keyword evidence="1" id="KW-1133">Transmembrane helix</keyword>
<feature type="transmembrane region" description="Helical" evidence="1">
    <location>
        <begin position="114"/>
        <end position="132"/>
    </location>
</feature>
<dbReference type="AlphaFoldDB" id="A0A8T4H9V3"/>
<keyword evidence="3" id="KW-1185">Reference proteome</keyword>
<reference evidence="2" key="1">
    <citation type="submission" date="2021-03" db="EMBL/GenBank/DDBJ databases">
        <authorList>
            <person name="Lu T."/>
            <person name="Wang Q."/>
            <person name="Han X."/>
        </authorList>
    </citation>
    <scope>NUCLEOTIDE SEQUENCE</scope>
    <source>
        <strain evidence="2">WQ 2009</strain>
    </source>
</reference>